<evidence type="ECO:0000256" key="1">
    <source>
        <dbReference type="SAM" id="MobiDB-lite"/>
    </source>
</evidence>
<reference evidence="2 3" key="1">
    <citation type="submission" date="2021-05" db="EMBL/GenBank/DDBJ databases">
        <title>Genome Assembly of Synthetic Allotetraploid Brassica napus Reveals Homoeologous Exchanges between Subgenomes.</title>
        <authorList>
            <person name="Davis J.T."/>
        </authorList>
    </citation>
    <scope>NUCLEOTIDE SEQUENCE [LARGE SCALE GENOMIC DNA]</scope>
    <source>
        <strain evidence="3">cv. Da-Ae</strain>
        <tissue evidence="2">Seedling</tissue>
    </source>
</reference>
<keyword evidence="3" id="KW-1185">Reference proteome</keyword>
<comment type="caution">
    <text evidence="2">The sequence shown here is derived from an EMBL/GenBank/DDBJ whole genome shotgun (WGS) entry which is preliminary data.</text>
</comment>
<name>A0ABQ7ZL15_BRANA</name>
<sequence>MDAFERKNRSHGVNATSEEEEFKEPVENIGWKLDRQAAAKTSDLAGPGACLAQGFIDECATGTLRAKQKVSIRCIMCGDMRLVAKVVVVGSGVVAKCVFGRCVDGGLRGCTTSSGQTSCEVVRNQG</sequence>
<dbReference type="EMBL" id="JAGKQM010000015">
    <property type="protein sequence ID" value="KAH0880939.1"/>
    <property type="molecule type" value="Genomic_DNA"/>
</dbReference>
<organism evidence="2 3">
    <name type="scientific">Brassica napus</name>
    <name type="common">Rape</name>
    <dbReference type="NCBI Taxonomy" id="3708"/>
    <lineage>
        <taxon>Eukaryota</taxon>
        <taxon>Viridiplantae</taxon>
        <taxon>Streptophyta</taxon>
        <taxon>Embryophyta</taxon>
        <taxon>Tracheophyta</taxon>
        <taxon>Spermatophyta</taxon>
        <taxon>Magnoliopsida</taxon>
        <taxon>eudicotyledons</taxon>
        <taxon>Gunneridae</taxon>
        <taxon>Pentapetalae</taxon>
        <taxon>rosids</taxon>
        <taxon>malvids</taxon>
        <taxon>Brassicales</taxon>
        <taxon>Brassicaceae</taxon>
        <taxon>Brassiceae</taxon>
        <taxon>Brassica</taxon>
    </lineage>
</organism>
<gene>
    <name evidence="2" type="ORF">HID58_068333</name>
</gene>
<dbReference type="Proteomes" id="UP000824890">
    <property type="component" value="Unassembled WGS sequence"/>
</dbReference>
<feature type="region of interest" description="Disordered" evidence="1">
    <location>
        <begin position="1"/>
        <end position="24"/>
    </location>
</feature>
<protein>
    <submittedName>
        <fullName evidence="2">Uncharacterized protein</fullName>
    </submittedName>
</protein>
<evidence type="ECO:0000313" key="3">
    <source>
        <dbReference type="Proteomes" id="UP000824890"/>
    </source>
</evidence>
<proteinExistence type="predicted"/>
<accession>A0ABQ7ZL15</accession>
<evidence type="ECO:0000313" key="2">
    <source>
        <dbReference type="EMBL" id="KAH0880939.1"/>
    </source>
</evidence>